<dbReference type="InterPro" id="IPR013783">
    <property type="entry name" value="Ig-like_fold"/>
</dbReference>
<proteinExistence type="inferred from homology"/>
<dbReference type="RefSeq" id="WP_125664658.1">
    <property type="nucleotide sequence ID" value="NZ_AP019308.1"/>
</dbReference>
<reference evidence="4 5" key="1">
    <citation type="submission" date="2018-11" db="EMBL/GenBank/DDBJ databases">
        <title>Complete genome sequence of Paenibacillus baekrokdamisoli strain KCTC 33723.</title>
        <authorList>
            <person name="Kang S.W."/>
            <person name="Lee K.C."/>
            <person name="Kim K.K."/>
            <person name="Kim J.S."/>
            <person name="Kim D.S."/>
            <person name="Ko S.H."/>
            <person name="Yang S.H."/>
            <person name="Lee J.S."/>
        </authorList>
    </citation>
    <scope>NUCLEOTIDE SEQUENCE [LARGE SCALE GENOMIC DNA]</scope>
    <source>
        <strain evidence="4 5">KCTC 33723</strain>
    </source>
</reference>
<dbReference type="InterPro" id="IPR006104">
    <property type="entry name" value="Glyco_hydro_2_N"/>
</dbReference>
<dbReference type="EMBL" id="AP019308">
    <property type="protein sequence ID" value="BBH24446.1"/>
    <property type="molecule type" value="Genomic_DNA"/>
</dbReference>
<dbReference type="PROSITE" id="PS51272">
    <property type="entry name" value="SLH"/>
    <property type="match status" value="3"/>
</dbReference>
<evidence type="ECO:0000313" key="4">
    <source>
        <dbReference type="EMBL" id="BBH24446.1"/>
    </source>
</evidence>
<dbReference type="InterPro" id="IPR006102">
    <property type="entry name" value="Ig-like_GH2"/>
</dbReference>
<dbReference type="SUPFAM" id="SSF51445">
    <property type="entry name" value="(Trans)glycosidases"/>
    <property type="match status" value="1"/>
</dbReference>
<keyword evidence="3" id="KW-0326">Glycosidase</keyword>
<dbReference type="GO" id="GO:0016810">
    <property type="term" value="F:hydrolase activity, acting on carbon-nitrogen (but not peptide) bonds"/>
    <property type="evidence" value="ECO:0007669"/>
    <property type="project" value="InterPro"/>
</dbReference>
<dbReference type="InterPro" id="IPR036514">
    <property type="entry name" value="SGNH_hydro_sf"/>
</dbReference>
<dbReference type="PROSITE" id="PS51677">
    <property type="entry name" value="NODB"/>
    <property type="match status" value="1"/>
</dbReference>
<gene>
    <name evidence="4" type="ORF">Back11_57910</name>
</gene>
<dbReference type="Pfam" id="PF00703">
    <property type="entry name" value="Glyco_hydro_2"/>
    <property type="match status" value="1"/>
</dbReference>
<dbReference type="Gene3D" id="3.20.20.370">
    <property type="entry name" value="Glycoside hydrolase/deacetylase"/>
    <property type="match status" value="1"/>
</dbReference>
<dbReference type="KEGG" id="pbk:Back11_57910"/>
<dbReference type="Gene3D" id="3.20.20.80">
    <property type="entry name" value="Glycosidases"/>
    <property type="match status" value="1"/>
</dbReference>
<dbReference type="GO" id="GO:0004553">
    <property type="term" value="F:hydrolase activity, hydrolyzing O-glycosyl compounds"/>
    <property type="evidence" value="ECO:0007669"/>
    <property type="project" value="InterPro"/>
</dbReference>
<dbReference type="InterPro" id="IPR002509">
    <property type="entry name" value="NODB_dom"/>
</dbReference>
<dbReference type="Pfam" id="PF13472">
    <property type="entry name" value="Lipase_GDSL_2"/>
    <property type="match status" value="1"/>
</dbReference>
<keyword evidence="2" id="KW-0378">Hydrolase</keyword>
<accession>A0A3G9J112</accession>
<dbReference type="InterPro" id="IPR013830">
    <property type="entry name" value="SGNH_hydro"/>
</dbReference>
<dbReference type="PANTHER" id="PTHR42732">
    <property type="entry name" value="BETA-GALACTOSIDASE"/>
    <property type="match status" value="1"/>
</dbReference>
<dbReference type="PANTHER" id="PTHR42732:SF1">
    <property type="entry name" value="BETA-MANNOSIDASE"/>
    <property type="match status" value="1"/>
</dbReference>
<dbReference type="SUPFAM" id="SSF52266">
    <property type="entry name" value="SGNH hydrolase"/>
    <property type="match status" value="1"/>
</dbReference>
<dbReference type="Gene3D" id="2.60.120.430">
    <property type="entry name" value="Galactose-binding lectin"/>
    <property type="match status" value="5"/>
</dbReference>
<dbReference type="InterPro" id="IPR011330">
    <property type="entry name" value="Glyco_hydro/deAcase_b/a-brl"/>
</dbReference>
<evidence type="ECO:0000256" key="2">
    <source>
        <dbReference type="ARBA" id="ARBA00022801"/>
    </source>
</evidence>
<dbReference type="InterPro" id="IPR017853">
    <property type="entry name" value="GH"/>
</dbReference>
<dbReference type="Pfam" id="PF02836">
    <property type="entry name" value="Glyco_hydro_2_C"/>
    <property type="match status" value="1"/>
</dbReference>
<keyword evidence="5" id="KW-1185">Reference proteome</keyword>
<dbReference type="Gene3D" id="2.60.120.260">
    <property type="entry name" value="Galactose-binding domain-like"/>
    <property type="match status" value="1"/>
</dbReference>
<dbReference type="Gene3D" id="2.60.40.10">
    <property type="entry name" value="Immunoglobulins"/>
    <property type="match status" value="1"/>
</dbReference>
<name>A0A3G9J112_9BACL</name>
<dbReference type="InterPro" id="IPR001119">
    <property type="entry name" value="SLH_dom"/>
</dbReference>
<dbReference type="SUPFAM" id="SSF49303">
    <property type="entry name" value="beta-Galactosidase/glucuronidase domain"/>
    <property type="match status" value="1"/>
</dbReference>
<dbReference type="SUPFAM" id="SSF49785">
    <property type="entry name" value="Galactose-binding domain-like"/>
    <property type="match status" value="4"/>
</dbReference>
<protein>
    <submittedName>
        <fullName evidence="4">Uncharacterized protein</fullName>
    </submittedName>
</protein>
<evidence type="ECO:0000256" key="1">
    <source>
        <dbReference type="ARBA" id="ARBA00007401"/>
    </source>
</evidence>
<dbReference type="OrthoDB" id="9762066at2"/>
<dbReference type="InterPro" id="IPR051913">
    <property type="entry name" value="GH2_Domain-Containing"/>
</dbReference>
<comment type="similarity">
    <text evidence="1">Belongs to the glycosyl hydrolase 2 family.</text>
</comment>
<dbReference type="Pfam" id="PF00395">
    <property type="entry name" value="SLH"/>
    <property type="match status" value="3"/>
</dbReference>
<dbReference type="Proteomes" id="UP000275368">
    <property type="component" value="Chromosome"/>
</dbReference>
<dbReference type="SUPFAM" id="SSF88713">
    <property type="entry name" value="Glycoside hydrolase/deacetylase"/>
    <property type="match status" value="1"/>
</dbReference>
<dbReference type="Pfam" id="PF01522">
    <property type="entry name" value="Polysacc_deac_1"/>
    <property type="match status" value="1"/>
</dbReference>
<dbReference type="InterPro" id="IPR036156">
    <property type="entry name" value="Beta-gal/glucu_dom_sf"/>
</dbReference>
<evidence type="ECO:0000256" key="3">
    <source>
        <dbReference type="ARBA" id="ARBA00023295"/>
    </source>
</evidence>
<dbReference type="GO" id="GO:0005975">
    <property type="term" value="P:carbohydrate metabolic process"/>
    <property type="evidence" value="ECO:0007669"/>
    <property type="project" value="InterPro"/>
</dbReference>
<dbReference type="InterPro" id="IPR008979">
    <property type="entry name" value="Galactose-bd-like_sf"/>
</dbReference>
<dbReference type="InterPro" id="IPR006103">
    <property type="entry name" value="Glyco_hydro_2_cat"/>
</dbReference>
<organism evidence="4 5">
    <name type="scientific">Paenibacillus baekrokdamisoli</name>
    <dbReference type="NCBI Taxonomy" id="1712516"/>
    <lineage>
        <taxon>Bacteria</taxon>
        <taxon>Bacillati</taxon>
        <taxon>Bacillota</taxon>
        <taxon>Bacilli</taxon>
        <taxon>Bacillales</taxon>
        <taxon>Paenibacillaceae</taxon>
        <taxon>Paenibacillus</taxon>
    </lineage>
</organism>
<dbReference type="Pfam" id="PF02837">
    <property type="entry name" value="Glyco_hydro_2_N"/>
    <property type="match status" value="1"/>
</dbReference>
<sequence length="2682" mass="291718">MQGFTRLIRWRKVSAITLTFALLFSTVLTGIGSQNASAEAGSIPPANWYQNFEQPGSAGNNGIASIGSASTVTISGKTPGNGSTKSAKLVQSNDNNPSGGAWDTNVYGFIVTPQEDVTVAGEAYYDASNYNVFSFYILDADAHNPNVVFKDADGKMWSPETKDVVSVKNEWTRLSISLDKTKDFDFSRIVSISLGEYWGWNNQYYFDELYFAQLASDLPPAYPEGPLVPAKPIMYQSFDTPGINGKYGLNGQGSATVAQHTASPTAYSSSSGSLKSVQNTYTDGDGIEKNGEWNTGIYGVHIAPQDDSKVSGNDYMDVSNYKYLMFYVKDTSKDAGVNMHVVFKDAEGAVWDTDSGQTVKTQSNQWVKMIVPLDKTKLNFAKLQEIQLGTYWGWGNVYYYDDLYFGQNMSDASPAYEPERTSLFNDFEHGSGFSAGSGASAETAEDVANAAEKTSVKLTTTGSGWPYVGGTYLGVVPKAAGSFNASGYHYLAFYFKDMQGSNGVEIRMKDADGGVLDKWGTTNSTKNKWVKMLLPLDGATGIDLSNITSIDIGVYNAGTYLVDDIFFAMDENDELPGFIGESANIGAIWYQSFETKGQDGLYGISAGTGVQTSVSGAESANAYHSSSVKALVAADSTDPGVNGVNIKPQALGASINKEKPYDYRPEIDATNFSHLIFYVWDAQGGQNLRVQLKDAEGKVIESTTTSKLTDKDSWSRIVVPLDKSANFRFSQLSQVTVTPEKAGIYYFDEFYLGKSANDDFPNAGYTQLVLKDVNGESMPFANGLPLGSYEKQKDRTYISLNGNWNKLRTSLNSELSASARNQDRIEGLEKEADGKQKADFDDSKWKVKALPMPEDEISAYESVNGPENKSDKSGYQSGVWYRKHFSVDSSMKGVPAQLNFLGVNYFADVWINGKYAGGHQGGYTPFSLEASSLLNYGGDNVIAVRVDNPKWDTFANGEILPYAKSDWFNYTGILRDAYFEFLPDSYIVRSDIRTLSTDGTLSIRTFLNNTSTADENVQLTYSVYEANVLDSNRLSEYGQDLVGQMSLKTTGTTLTVAANKQAVQTLQLKVPSPKLWSPASPNLYILKVEQKVGGTVKDTFYTQFGIRTLEADGVKIKLNGELAPFLAGVGYTEDSSDKGPSLDLATRYSDLQKIKEDVKANFVRTGHFPHSLPTYQYSDRIGLAIWQEIPAYWYSGDAFDLQRQRGQAKQMLEEMIYSNYNRPSIWFDGVSNESAGQLQRVNYITELKDTAHAIDGTRLVGQSAVANPYKGESDHSHSAADVIGMTMYFGAFYGKNMDVDTQEEIERIHALYPDKPIIATEYGYWSGDESPADTKQTKLFTGTFNAFARTATVTEEGKANPSGLLSGAAWWTAYNWYTNITGLQTMGLYHMDRTKPKQVTDIVAERYNRYTHTSSGAIPHPVGISTWFQSFESGKGVVASGNEVKLESVIDSPGGGASKSMKITVDSAADGAYAAIVPQGGMINSDLSVYNYLNFYAKDSVGGRPLSITLVDAEGNTWTSSTEERTVKNKWTLLSLSLQGAQGFPLSSRKLNTMAIKQVRIGLAPSDQLLIDDIFAATFKDSSLPPSYPIGASGWFQSFEEAQVQVTQGMNALATVDRTFGVNPGGTGSVKLEVTGDGGAPGANGQSVIITPQGGAASLDASDFNYLVFYVKDMQGSNTVHVTFVDTDGTVSIDNWTDVSAVKGQWTKVYIPLSKTSADVRKLKEIRLAEWNPGTYYFDDLYFAEYPSDEIPATYTEQIPEKPQPEGQIKVAAIGDSITAGAGLEYAGVTSYPAQLQSMLGDKYAVKNFGVSGSTLQKKGDKPYWNEAAFEASKKYAPDIVVIQLGTNDTKSGNWSNGSNSFLSDYKEMIEAYKELPSHPKVYVNLPPWIFNDDPTSAYGIVSSVLQNGVIPLVKKAAEASGSALIDVNAATADQSVDFPDKIHPNPKGAWTIANTVAKAIKGAAGTVGDTEICIWKGCKAGAYSIVYDDGIYDSVLRFASLHEKYSLVGTLALISGWIDKSYNDVGASTGTWAQWKALLDKGYFDAASHTVTHRDLTTLTTNEMKTEFKDSIAQIELKTGHKPESLALPYNNTNSKVSEEAAKYFVAARQGGNNAGNTAGTTRYYGLSSTMAESTTTVKSLNDWTDFGIAKGNWLVLTGHGNEGEGWSSPPLSLFDNHYGYVHGREDALWNGTLTEVGKYLRERQDVSIEAKAGSSNSIEVKLTGSLDKAVYNESLTLRTKIPADWTKVTATQGSLVQTLQPVHEGAGNFVYYEAVPGQGSVIIARKQDGGIIDSSPGSGIVSNTDSKAVLSLDQTDIEKAINAGSADAKGIRTIRFTIPASLGKDTFELRVPASYLIGQEKLRMEFVTPTGQLTLPGNMFEGQAAGSAKEISIMIGSADLSGASETVKGAVGNHPVIELHAAIDGKLVEWRNDKVSVTFRAAYKASDDERTNPERLTFWQIKEDGTAAPVVSGRYDKVSGEMTFATHHFSRYAVVSVAKTFGDLERFGWAQQAIEALASKGAINGTAVKTFSPEQQITRADAIVMIMRVLDLHAERSKDFKDVLPGAYYYEDVNEARTLGVVQGQGGNQFNPMSLVSRQEMMIMLHNAMKAAGLQTAAGSKEALMSYKDSAAIAKYAEDSVSSMLVEGLFQGNNGYLKPASPLTRAEAAVVLYRLYNPKR</sequence>
<evidence type="ECO:0000313" key="5">
    <source>
        <dbReference type="Proteomes" id="UP000275368"/>
    </source>
</evidence>
<dbReference type="Gene3D" id="3.40.50.1110">
    <property type="entry name" value="SGNH hydrolase"/>
    <property type="match status" value="1"/>
</dbReference>